<dbReference type="AlphaFoldDB" id="A0A8T8I5C4"/>
<dbReference type="Proteomes" id="UP000671828">
    <property type="component" value="Chromosome"/>
</dbReference>
<evidence type="ECO:0000313" key="3">
    <source>
        <dbReference type="Proteomes" id="UP000671828"/>
    </source>
</evidence>
<dbReference type="EMBL" id="CP072788">
    <property type="protein sequence ID" value="QTR05956.1"/>
    <property type="molecule type" value="Genomic_DNA"/>
</dbReference>
<organism evidence="2 3">
    <name type="scientific">Saccharothrix algeriensis</name>
    <dbReference type="NCBI Taxonomy" id="173560"/>
    <lineage>
        <taxon>Bacteria</taxon>
        <taxon>Bacillati</taxon>
        <taxon>Actinomycetota</taxon>
        <taxon>Actinomycetes</taxon>
        <taxon>Pseudonocardiales</taxon>
        <taxon>Pseudonocardiaceae</taxon>
        <taxon>Saccharothrix</taxon>
    </lineage>
</organism>
<evidence type="ECO:0000313" key="2">
    <source>
        <dbReference type="EMBL" id="QTR05956.1"/>
    </source>
</evidence>
<accession>A0A8T8I5C4</accession>
<protein>
    <submittedName>
        <fullName evidence="2">Uncharacterized protein</fullName>
    </submittedName>
</protein>
<reference evidence="2" key="1">
    <citation type="submission" date="2021-04" db="EMBL/GenBank/DDBJ databases">
        <title>Saccharothrix algeriensis WGS.</title>
        <authorList>
            <person name="Stuskova K."/>
            <person name="Hakalova E."/>
            <person name="Tebbal A.B."/>
            <person name="Eichmeier A."/>
        </authorList>
    </citation>
    <scope>NUCLEOTIDE SEQUENCE</scope>
    <source>
        <strain evidence="2">NRRL B-24137</strain>
    </source>
</reference>
<feature type="compositionally biased region" description="Low complexity" evidence="1">
    <location>
        <begin position="14"/>
        <end position="23"/>
    </location>
</feature>
<evidence type="ECO:0000256" key="1">
    <source>
        <dbReference type="SAM" id="MobiDB-lite"/>
    </source>
</evidence>
<proteinExistence type="predicted"/>
<gene>
    <name evidence="2" type="ORF">J7S33_03885</name>
</gene>
<feature type="non-terminal residue" evidence="2">
    <location>
        <position position="40"/>
    </location>
</feature>
<feature type="region of interest" description="Disordered" evidence="1">
    <location>
        <begin position="1"/>
        <end position="40"/>
    </location>
</feature>
<sequence>MLAAGRLVDHDGQGRQVAAQGAQPDTELVVLGGPAGDAPD</sequence>
<name>A0A8T8I5C4_9PSEU</name>